<evidence type="ECO:0000259" key="1">
    <source>
        <dbReference type="Pfam" id="PF10252"/>
    </source>
</evidence>
<evidence type="ECO:0000313" key="2">
    <source>
        <dbReference type="EMBL" id="KAL3519894.1"/>
    </source>
</evidence>
<dbReference type="AlphaFoldDB" id="A0ABD2ZKY0"/>
<accession>A0ABD2ZKY0</accession>
<reference evidence="2 3" key="1">
    <citation type="submission" date="2024-11" db="EMBL/GenBank/DDBJ databases">
        <title>A near-complete genome assembly of Cinchona calisaya.</title>
        <authorList>
            <person name="Lian D.C."/>
            <person name="Zhao X.W."/>
            <person name="Wei L."/>
        </authorList>
    </citation>
    <scope>NUCLEOTIDE SEQUENCE [LARGE SCALE GENOMIC DNA]</scope>
    <source>
        <tissue evidence="2">Nenye</tissue>
    </source>
</reference>
<dbReference type="Pfam" id="PF10252">
    <property type="entry name" value="PP28"/>
    <property type="match status" value="1"/>
</dbReference>
<dbReference type="Proteomes" id="UP001630127">
    <property type="component" value="Unassembled WGS sequence"/>
</dbReference>
<feature type="domain" description="Casein kinase substrate phosphoprotein PP28" evidence="1">
    <location>
        <begin position="141"/>
        <end position="188"/>
    </location>
</feature>
<dbReference type="PANTHER" id="PTHR22055">
    <property type="entry name" value="28 KDA HEAT- AND ACID-STABLE PHOSPHOPROTEIN PDGF-ASSOCIATED PROTEIN"/>
    <property type="match status" value="1"/>
</dbReference>
<comment type="caution">
    <text evidence="2">The sequence shown here is derived from an EMBL/GenBank/DDBJ whole genome shotgun (WGS) entry which is preliminary data.</text>
</comment>
<organism evidence="2 3">
    <name type="scientific">Cinchona calisaya</name>
    <dbReference type="NCBI Taxonomy" id="153742"/>
    <lineage>
        <taxon>Eukaryota</taxon>
        <taxon>Viridiplantae</taxon>
        <taxon>Streptophyta</taxon>
        <taxon>Embryophyta</taxon>
        <taxon>Tracheophyta</taxon>
        <taxon>Spermatophyta</taxon>
        <taxon>Magnoliopsida</taxon>
        <taxon>eudicotyledons</taxon>
        <taxon>Gunneridae</taxon>
        <taxon>Pentapetalae</taxon>
        <taxon>asterids</taxon>
        <taxon>lamiids</taxon>
        <taxon>Gentianales</taxon>
        <taxon>Rubiaceae</taxon>
        <taxon>Cinchonoideae</taxon>
        <taxon>Cinchoneae</taxon>
        <taxon>Cinchona</taxon>
    </lineage>
</organism>
<name>A0ABD2ZKY0_9GENT</name>
<dbReference type="InterPro" id="IPR039876">
    <property type="entry name" value="HAP28"/>
</dbReference>
<proteinExistence type="predicted"/>
<sequence length="194" mass="22636">MNFIFLIEERDTVAAAPCLSCWLKSGNSFNLLVICFFSTSIKCLSIIRDSMLNGIPLKYSNAALSNKCILLNLRCHQAEAEVEEDERLEEKSKEESDDEIEIESFFVFCRWRKQLKFHVVRVGGSYLKCFYNCNKSFIFAEEIEQQKAHERHMTLQEQGKQARKGLERLDLIRQQRAEAAKKREEEKAAKEQRS</sequence>
<evidence type="ECO:0000313" key="3">
    <source>
        <dbReference type="Proteomes" id="UP001630127"/>
    </source>
</evidence>
<gene>
    <name evidence="2" type="ORF">ACH5RR_018043</name>
</gene>
<keyword evidence="3" id="KW-1185">Reference proteome</keyword>
<protein>
    <recommendedName>
        <fullName evidence="1">Casein kinase substrate phosphoprotein PP28 domain-containing protein</fullName>
    </recommendedName>
</protein>
<dbReference type="InterPro" id="IPR019380">
    <property type="entry name" value="Casein_kinase_sb_PP28"/>
</dbReference>
<dbReference type="EMBL" id="JBJUIK010000008">
    <property type="protein sequence ID" value="KAL3519894.1"/>
    <property type="molecule type" value="Genomic_DNA"/>
</dbReference>